<dbReference type="InterPro" id="IPR011067">
    <property type="entry name" value="Plasmid_toxin/cell-grow_inhib"/>
</dbReference>
<proteinExistence type="predicted"/>
<keyword evidence="1" id="KW-0378">Hydrolase</keyword>
<dbReference type="EC" id="3.1.-.-" evidence="1"/>
<dbReference type="GO" id="GO:0003677">
    <property type="term" value="F:DNA binding"/>
    <property type="evidence" value="ECO:0007669"/>
    <property type="project" value="InterPro"/>
</dbReference>
<dbReference type="InterPro" id="IPR003477">
    <property type="entry name" value="PemK-like"/>
</dbReference>
<keyword evidence="2" id="KW-1185">Reference proteome</keyword>
<gene>
    <name evidence="1" type="ORF">FHR94_003925</name>
</gene>
<comment type="caution">
    <text evidence="1">The sequence shown here is derived from an EMBL/GenBank/DDBJ whole genome shotgun (WGS) entry which is preliminary data.</text>
</comment>
<dbReference type="EMBL" id="JACHXP010000047">
    <property type="protein sequence ID" value="MBB3192626.1"/>
    <property type="molecule type" value="Genomic_DNA"/>
</dbReference>
<dbReference type="SUPFAM" id="SSF50118">
    <property type="entry name" value="Cell growth inhibitor/plasmid maintenance toxic component"/>
    <property type="match status" value="1"/>
</dbReference>
<organism evidence="1 2">
    <name type="scientific">Halomonas cerina</name>
    <dbReference type="NCBI Taxonomy" id="447424"/>
    <lineage>
        <taxon>Bacteria</taxon>
        <taxon>Pseudomonadati</taxon>
        <taxon>Pseudomonadota</taxon>
        <taxon>Gammaproteobacteria</taxon>
        <taxon>Oceanospirillales</taxon>
        <taxon>Halomonadaceae</taxon>
        <taxon>Halomonas</taxon>
    </lineage>
</organism>
<accession>A0A839VJR6</accession>
<sequence>MRRPSQIMVDKPMTVKRERIGEAFGHLEDSAMVAVNRALALFLGFS</sequence>
<dbReference type="GO" id="GO:0016787">
    <property type="term" value="F:hydrolase activity"/>
    <property type="evidence" value="ECO:0007669"/>
    <property type="project" value="UniProtKB-KW"/>
</dbReference>
<evidence type="ECO:0000313" key="1">
    <source>
        <dbReference type="EMBL" id="MBB3192626.1"/>
    </source>
</evidence>
<reference evidence="1 2" key="1">
    <citation type="submission" date="2020-08" db="EMBL/GenBank/DDBJ databases">
        <title>Genomic Encyclopedia of Type Strains, Phase III (KMG-III): the genomes of soil and plant-associated and newly described type strains.</title>
        <authorList>
            <person name="Whitman W."/>
        </authorList>
    </citation>
    <scope>NUCLEOTIDE SEQUENCE [LARGE SCALE GENOMIC DNA]</scope>
    <source>
        <strain evidence="1 2">CECT 7282</strain>
    </source>
</reference>
<protein>
    <submittedName>
        <fullName evidence="1">mRNA interferase MazF</fullName>
        <ecNumber evidence="1">3.1.-.-</ecNumber>
    </submittedName>
</protein>
<evidence type="ECO:0000313" key="2">
    <source>
        <dbReference type="Proteomes" id="UP000547614"/>
    </source>
</evidence>
<dbReference type="Pfam" id="PF02452">
    <property type="entry name" value="PemK_toxin"/>
    <property type="match status" value="1"/>
</dbReference>
<dbReference type="Gene3D" id="2.30.30.110">
    <property type="match status" value="1"/>
</dbReference>
<dbReference type="Proteomes" id="UP000547614">
    <property type="component" value="Unassembled WGS sequence"/>
</dbReference>
<name>A0A839VJR6_9GAMM</name>
<dbReference type="AlphaFoldDB" id="A0A839VJR6"/>